<evidence type="ECO:0000313" key="3">
    <source>
        <dbReference type="Proteomes" id="UP000272010"/>
    </source>
</evidence>
<accession>A0A386UU15</accession>
<name>A0A386UU15_9RHOB</name>
<keyword evidence="2" id="KW-0614">Plasmid</keyword>
<proteinExistence type="predicted"/>
<protein>
    <submittedName>
        <fullName evidence="2">Uncharacterized protein</fullName>
    </submittedName>
</protein>
<reference evidence="3" key="1">
    <citation type="submission" date="2018-07" db="EMBL/GenBank/DDBJ databases">
        <title>Genome Structure of the Opportunistic Pathogen Paracoccus yeei (Alphaproteobacteria) and Identification of Putative Virulence Factors.</title>
        <authorList>
            <person name="Lasek R."/>
            <person name="Szuplewska M."/>
            <person name="Mitura M."/>
            <person name="Decewicz P."/>
            <person name="Chmielowska C."/>
            <person name="Pawlot A."/>
            <person name="Sentkowska D."/>
            <person name="Czarnecki J."/>
            <person name="Bartosik D."/>
        </authorList>
    </citation>
    <scope>NUCLEOTIDE SEQUENCE [LARGE SCALE GENOMIC DNA]</scope>
    <source>
        <strain evidence="3">CCUG 32053</strain>
        <plasmid evidence="3">pyee6</plasmid>
    </source>
</reference>
<geneLocation type="plasmid" evidence="3">
    <name>pyee6</name>
</geneLocation>
<gene>
    <name evidence="2" type="ORF">PY32053_04717</name>
</gene>
<dbReference type="EMBL" id="CP031084">
    <property type="protein sequence ID" value="AYF04203.1"/>
    <property type="molecule type" value="Genomic_DNA"/>
</dbReference>
<dbReference type="AlphaFoldDB" id="A0A386UU15"/>
<feature type="region of interest" description="Disordered" evidence="1">
    <location>
        <begin position="1"/>
        <end position="44"/>
    </location>
</feature>
<organism evidence="2 3">
    <name type="scientific">Paracoccus yeei</name>
    <dbReference type="NCBI Taxonomy" id="147645"/>
    <lineage>
        <taxon>Bacteria</taxon>
        <taxon>Pseudomonadati</taxon>
        <taxon>Pseudomonadota</taxon>
        <taxon>Alphaproteobacteria</taxon>
        <taxon>Rhodobacterales</taxon>
        <taxon>Paracoccaceae</taxon>
        <taxon>Paracoccus</taxon>
    </lineage>
</organism>
<dbReference type="Proteomes" id="UP000272010">
    <property type="component" value="Plasmid pYEE6"/>
</dbReference>
<evidence type="ECO:0000256" key="1">
    <source>
        <dbReference type="SAM" id="MobiDB-lite"/>
    </source>
</evidence>
<sequence>MSAGAVRIAHVGNDGNAGLRQRASESAASDSGRKRYEGGPVFIE</sequence>
<evidence type="ECO:0000313" key="2">
    <source>
        <dbReference type="EMBL" id="AYF04203.1"/>
    </source>
</evidence>